<dbReference type="GO" id="GO:0016301">
    <property type="term" value="F:kinase activity"/>
    <property type="evidence" value="ECO:0007669"/>
    <property type="project" value="UniProtKB-KW"/>
</dbReference>
<evidence type="ECO:0000256" key="9">
    <source>
        <dbReference type="SAM" id="Phobius"/>
    </source>
</evidence>
<sequence>MEPDLQICAIALGCSLAAPLLAAPVLHRLRRASLRVWAAAIVAVAVGGMAAGVAVTAKVMFLSQHDLHVVLLVVAVSGSVTAAMTLWLGLSVARVSHVLAAAAGQLGGPGYRPTDREPPSAELAVIARALDDSHRRLLAAAERERALEASRRELVAWVSHDLRTPVAGIRAVAEALDDGVVDDPAVIAAYHRTMVRGSERLTVLLDELFELSQLQAGVIALAVEKVRVADLVAEAIGTADPIARAKGVRLTGDVDELDRVDVDVVEFQRVLTNLIANAIRHTPSDGTVAVSASVANGRAELAVRDGCGGIPPDDLGRLFDAGYRGESARSPSEDRDRAGAGLGLAIVRALTEAHGGEVSVHNVRGGCRFVVNLPVAS</sequence>
<feature type="transmembrane region" description="Helical" evidence="9">
    <location>
        <begin position="69"/>
        <end position="90"/>
    </location>
</feature>
<dbReference type="RefSeq" id="WP_248826889.1">
    <property type="nucleotide sequence ID" value="NZ_JALKFT010000046.1"/>
</dbReference>
<dbReference type="InterPro" id="IPR003594">
    <property type="entry name" value="HATPase_dom"/>
</dbReference>
<evidence type="ECO:0000256" key="4">
    <source>
        <dbReference type="ARBA" id="ARBA00022553"/>
    </source>
</evidence>
<dbReference type="Gene3D" id="3.30.565.10">
    <property type="entry name" value="Histidine kinase-like ATPase, C-terminal domain"/>
    <property type="match status" value="1"/>
</dbReference>
<dbReference type="InterPro" id="IPR004358">
    <property type="entry name" value="Sig_transdc_His_kin-like_C"/>
</dbReference>
<dbReference type="Pfam" id="PF00512">
    <property type="entry name" value="HisKA"/>
    <property type="match status" value="1"/>
</dbReference>
<dbReference type="CDD" id="cd00082">
    <property type="entry name" value="HisKA"/>
    <property type="match status" value="1"/>
</dbReference>
<dbReference type="EMBL" id="JALKFT010000046">
    <property type="protein sequence ID" value="MCK9878823.1"/>
    <property type="molecule type" value="Genomic_DNA"/>
</dbReference>
<keyword evidence="9" id="KW-0472">Membrane</keyword>
<dbReference type="PRINTS" id="PR00344">
    <property type="entry name" value="BCTRLSENSOR"/>
</dbReference>
<dbReference type="CDD" id="cd00075">
    <property type="entry name" value="HATPase"/>
    <property type="match status" value="1"/>
</dbReference>
<dbReference type="InterPro" id="IPR050351">
    <property type="entry name" value="BphY/WalK/GraS-like"/>
</dbReference>
<accession>A0ABT0K679</accession>
<evidence type="ECO:0000256" key="6">
    <source>
        <dbReference type="ARBA" id="ARBA00022777"/>
    </source>
</evidence>
<feature type="transmembrane region" description="Helical" evidence="9">
    <location>
        <begin position="38"/>
        <end position="57"/>
    </location>
</feature>
<dbReference type="SMART" id="SM00387">
    <property type="entry name" value="HATPase_c"/>
    <property type="match status" value="1"/>
</dbReference>
<protein>
    <recommendedName>
        <fullName evidence="8">Sensor-like histidine kinase SenX3</fullName>
        <ecNumber evidence="3">2.7.13.3</ecNumber>
    </recommendedName>
</protein>
<evidence type="ECO:0000256" key="7">
    <source>
        <dbReference type="ARBA" id="ARBA00023012"/>
    </source>
</evidence>
<dbReference type="InterPro" id="IPR036097">
    <property type="entry name" value="HisK_dim/P_sf"/>
</dbReference>
<comment type="caution">
    <text evidence="11">The sequence shown here is derived from an EMBL/GenBank/DDBJ whole genome shotgun (WGS) entry which is preliminary data.</text>
</comment>
<evidence type="ECO:0000313" key="12">
    <source>
        <dbReference type="Proteomes" id="UP001201873"/>
    </source>
</evidence>
<feature type="domain" description="Histidine kinase" evidence="10">
    <location>
        <begin position="157"/>
        <end position="377"/>
    </location>
</feature>
<dbReference type="PROSITE" id="PS50109">
    <property type="entry name" value="HIS_KIN"/>
    <property type="match status" value="1"/>
</dbReference>
<comment type="subcellular location">
    <subcellularLocation>
        <location evidence="2">Cell membrane</location>
    </subcellularLocation>
</comment>
<dbReference type="InterPro" id="IPR003661">
    <property type="entry name" value="HisK_dim/P_dom"/>
</dbReference>
<keyword evidence="7" id="KW-0902">Two-component regulatory system</keyword>
<proteinExistence type="predicted"/>
<dbReference type="PANTHER" id="PTHR45453:SF1">
    <property type="entry name" value="PHOSPHATE REGULON SENSOR PROTEIN PHOR"/>
    <property type="match status" value="1"/>
</dbReference>
<evidence type="ECO:0000256" key="5">
    <source>
        <dbReference type="ARBA" id="ARBA00022679"/>
    </source>
</evidence>
<evidence type="ECO:0000256" key="8">
    <source>
        <dbReference type="ARBA" id="ARBA00039401"/>
    </source>
</evidence>
<comment type="catalytic activity">
    <reaction evidence="1">
        <text>ATP + protein L-histidine = ADP + protein N-phospho-L-histidine.</text>
        <dbReference type="EC" id="2.7.13.3"/>
    </reaction>
</comment>
<evidence type="ECO:0000313" key="11">
    <source>
        <dbReference type="EMBL" id="MCK9878823.1"/>
    </source>
</evidence>
<keyword evidence="9" id="KW-1133">Transmembrane helix</keyword>
<keyword evidence="12" id="KW-1185">Reference proteome</keyword>
<evidence type="ECO:0000256" key="2">
    <source>
        <dbReference type="ARBA" id="ARBA00004236"/>
    </source>
</evidence>
<dbReference type="EC" id="2.7.13.3" evidence="3"/>
<dbReference type="InterPro" id="IPR005467">
    <property type="entry name" value="His_kinase_dom"/>
</dbReference>
<dbReference type="SMART" id="SM00388">
    <property type="entry name" value="HisKA"/>
    <property type="match status" value="1"/>
</dbReference>
<dbReference type="SUPFAM" id="SSF47384">
    <property type="entry name" value="Homodimeric domain of signal transducing histidine kinase"/>
    <property type="match status" value="1"/>
</dbReference>
<name>A0ABT0K679_9ACTN</name>
<keyword evidence="6 11" id="KW-0418">Kinase</keyword>
<keyword evidence="9" id="KW-0812">Transmembrane</keyword>
<dbReference type="PANTHER" id="PTHR45453">
    <property type="entry name" value="PHOSPHATE REGULON SENSOR PROTEIN PHOR"/>
    <property type="match status" value="1"/>
</dbReference>
<reference evidence="11 12" key="1">
    <citation type="submission" date="2022-04" db="EMBL/GenBank/DDBJ databases">
        <title>Genome diversity in the genus Frankia.</title>
        <authorList>
            <person name="Carlos-Shanley C."/>
            <person name="Hahn D."/>
        </authorList>
    </citation>
    <scope>NUCLEOTIDE SEQUENCE [LARGE SCALE GENOMIC DNA]</scope>
    <source>
        <strain evidence="11 12">Ag45/Mut15</strain>
    </source>
</reference>
<dbReference type="SUPFAM" id="SSF55874">
    <property type="entry name" value="ATPase domain of HSP90 chaperone/DNA topoisomerase II/histidine kinase"/>
    <property type="match status" value="1"/>
</dbReference>
<dbReference type="Proteomes" id="UP001201873">
    <property type="component" value="Unassembled WGS sequence"/>
</dbReference>
<evidence type="ECO:0000259" key="10">
    <source>
        <dbReference type="PROSITE" id="PS50109"/>
    </source>
</evidence>
<evidence type="ECO:0000256" key="1">
    <source>
        <dbReference type="ARBA" id="ARBA00000085"/>
    </source>
</evidence>
<keyword evidence="4" id="KW-0597">Phosphoprotein</keyword>
<dbReference type="Gene3D" id="1.10.287.130">
    <property type="match status" value="1"/>
</dbReference>
<dbReference type="InterPro" id="IPR036890">
    <property type="entry name" value="HATPase_C_sf"/>
</dbReference>
<dbReference type="Pfam" id="PF02518">
    <property type="entry name" value="HATPase_c"/>
    <property type="match status" value="1"/>
</dbReference>
<evidence type="ECO:0000256" key="3">
    <source>
        <dbReference type="ARBA" id="ARBA00012438"/>
    </source>
</evidence>
<gene>
    <name evidence="11" type="ORF">MXD59_24180</name>
</gene>
<keyword evidence="5" id="KW-0808">Transferase</keyword>
<organism evidence="11 12">
    <name type="scientific">Frankia umida</name>
    <dbReference type="NCBI Taxonomy" id="573489"/>
    <lineage>
        <taxon>Bacteria</taxon>
        <taxon>Bacillati</taxon>
        <taxon>Actinomycetota</taxon>
        <taxon>Actinomycetes</taxon>
        <taxon>Frankiales</taxon>
        <taxon>Frankiaceae</taxon>
        <taxon>Frankia</taxon>
    </lineage>
</organism>